<name>A0A0E9REG0_ANGAN</name>
<accession>A0A0E9REG0</accession>
<dbReference type="EMBL" id="GBXM01081108">
    <property type="protein sequence ID" value="JAH27469.1"/>
    <property type="molecule type" value="Transcribed_RNA"/>
</dbReference>
<organism evidence="1">
    <name type="scientific">Anguilla anguilla</name>
    <name type="common">European freshwater eel</name>
    <name type="synonym">Muraena anguilla</name>
    <dbReference type="NCBI Taxonomy" id="7936"/>
    <lineage>
        <taxon>Eukaryota</taxon>
        <taxon>Metazoa</taxon>
        <taxon>Chordata</taxon>
        <taxon>Craniata</taxon>
        <taxon>Vertebrata</taxon>
        <taxon>Euteleostomi</taxon>
        <taxon>Actinopterygii</taxon>
        <taxon>Neopterygii</taxon>
        <taxon>Teleostei</taxon>
        <taxon>Anguilliformes</taxon>
        <taxon>Anguillidae</taxon>
        <taxon>Anguilla</taxon>
    </lineage>
</organism>
<evidence type="ECO:0000313" key="1">
    <source>
        <dbReference type="EMBL" id="JAH27469.1"/>
    </source>
</evidence>
<proteinExistence type="predicted"/>
<reference evidence="1" key="2">
    <citation type="journal article" date="2015" name="Fish Shellfish Immunol.">
        <title>Early steps in the European eel (Anguilla anguilla)-Vibrio vulnificus interaction in the gills: Role of the RtxA13 toxin.</title>
        <authorList>
            <person name="Callol A."/>
            <person name="Pajuelo D."/>
            <person name="Ebbesson L."/>
            <person name="Teles M."/>
            <person name="MacKenzie S."/>
            <person name="Amaro C."/>
        </authorList>
    </citation>
    <scope>NUCLEOTIDE SEQUENCE</scope>
</reference>
<sequence length="44" mass="5134">MYASSCCYREHKALFKFICLSAKKNFYLLQTWITVWGVGGLVKE</sequence>
<reference evidence="1" key="1">
    <citation type="submission" date="2014-11" db="EMBL/GenBank/DDBJ databases">
        <authorList>
            <person name="Amaro Gonzalez C."/>
        </authorList>
    </citation>
    <scope>NUCLEOTIDE SEQUENCE</scope>
</reference>
<protein>
    <submittedName>
        <fullName evidence="1">Uncharacterized protein</fullName>
    </submittedName>
</protein>
<dbReference type="AlphaFoldDB" id="A0A0E9REG0"/>